<dbReference type="PROSITE" id="PS50893">
    <property type="entry name" value="ABC_TRANSPORTER_2"/>
    <property type="match status" value="1"/>
</dbReference>
<dbReference type="GO" id="GO:0016887">
    <property type="term" value="F:ATP hydrolysis activity"/>
    <property type="evidence" value="ECO:0007669"/>
    <property type="project" value="InterPro"/>
</dbReference>
<protein>
    <submittedName>
        <fullName evidence="12">ATP-binding cassette, subfamily B</fullName>
    </submittedName>
</protein>
<dbReference type="EMBL" id="FMYI01000004">
    <property type="protein sequence ID" value="SDC06839.1"/>
    <property type="molecule type" value="Genomic_DNA"/>
</dbReference>
<evidence type="ECO:0000259" key="10">
    <source>
        <dbReference type="PROSITE" id="PS50893"/>
    </source>
</evidence>
<feature type="transmembrane region" description="Helical" evidence="9">
    <location>
        <begin position="247"/>
        <end position="265"/>
    </location>
</feature>
<dbReference type="InterPro" id="IPR039421">
    <property type="entry name" value="Type_1_exporter"/>
</dbReference>
<keyword evidence="13" id="KW-1185">Reference proteome</keyword>
<dbReference type="STRING" id="1612202.SAMN05421734_10461"/>
<name>A0A1G6IJY3_9BACI</name>
<dbReference type="PANTHER" id="PTHR43394:SF1">
    <property type="entry name" value="ATP-BINDING CASSETTE SUB-FAMILY B MEMBER 10, MITOCHONDRIAL"/>
    <property type="match status" value="1"/>
</dbReference>
<dbReference type="GO" id="GO:0005886">
    <property type="term" value="C:plasma membrane"/>
    <property type="evidence" value="ECO:0007669"/>
    <property type="project" value="UniProtKB-SubCell"/>
</dbReference>
<feature type="transmembrane region" description="Helical" evidence="9">
    <location>
        <begin position="159"/>
        <end position="176"/>
    </location>
</feature>
<feature type="transmembrane region" description="Helical" evidence="9">
    <location>
        <begin position="53"/>
        <end position="74"/>
    </location>
</feature>
<dbReference type="CDD" id="cd18548">
    <property type="entry name" value="ABC_6TM_Tm287_like"/>
    <property type="match status" value="1"/>
</dbReference>
<keyword evidence="6 12" id="KW-0067">ATP-binding</keyword>
<evidence type="ECO:0000256" key="2">
    <source>
        <dbReference type="ARBA" id="ARBA00022448"/>
    </source>
</evidence>
<evidence type="ECO:0000256" key="8">
    <source>
        <dbReference type="ARBA" id="ARBA00023136"/>
    </source>
</evidence>
<dbReference type="PROSITE" id="PS50929">
    <property type="entry name" value="ABC_TM1F"/>
    <property type="match status" value="1"/>
</dbReference>
<dbReference type="OrthoDB" id="9770415at2"/>
<evidence type="ECO:0000259" key="11">
    <source>
        <dbReference type="PROSITE" id="PS50929"/>
    </source>
</evidence>
<feature type="domain" description="ABC transporter" evidence="10">
    <location>
        <begin position="334"/>
        <end position="570"/>
    </location>
</feature>
<dbReference type="RefSeq" id="WP_090794953.1">
    <property type="nucleotide sequence ID" value="NZ_FMYI01000004.1"/>
</dbReference>
<dbReference type="InterPro" id="IPR003593">
    <property type="entry name" value="AAA+_ATPase"/>
</dbReference>
<keyword evidence="8 9" id="KW-0472">Membrane</keyword>
<keyword evidence="4 9" id="KW-0812">Transmembrane</keyword>
<dbReference type="SMART" id="SM00382">
    <property type="entry name" value="AAA"/>
    <property type="match status" value="1"/>
</dbReference>
<evidence type="ECO:0000313" key="13">
    <source>
        <dbReference type="Proteomes" id="UP000242949"/>
    </source>
</evidence>
<comment type="subcellular location">
    <subcellularLocation>
        <location evidence="1">Cell membrane</location>
        <topology evidence="1">Multi-pass membrane protein</topology>
    </subcellularLocation>
</comment>
<dbReference type="InterPro" id="IPR027417">
    <property type="entry name" value="P-loop_NTPase"/>
</dbReference>
<dbReference type="Pfam" id="PF00005">
    <property type="entry name" value="ABC_tran"/>
    <property type="match status" value="1"/>
</dbReference>
<dbReference type="Gene3D" id="1.20.1560.10">
    <property type="entry name" value="ABC transporter type 1, transmembrane domain"/>
    <property type="match status" value="1"/>
</dbReference>
<evidence type="ECO:0000256" key="4">
    <source>
        <dbReference type="ARBA" id="ARBA00022692"/>
    </source>
</evidence>
<dbReference type="PANTHER" id="PTHR43394">
    <property type="entry name" value="ATP-DEPENDENT PERMEASE MDL1, MITOCHONDRIAL"/>
    <property type="match status" value="1"/>
</dbReference>
<sequence>MIKKLLPFIGEYKLETILAPVMITIEVALELMIPFMMARIVDYGILGDGGMTYTIQMGSLMVLMAIIALIFGALSGRYAAIAGMGFAKNIREGLFKKIQTYSFANVDKFTTASLVTRLTTDVTNTQNSFMMVIRMAVRAPVMLIGATIMAVSINPQLSTVFIFSIPVLGTALYLIGKFAHPRFLDMLEKYDSLNEKVQDFIVNIRVVKAFVREDHEEEKFVDNAKRVKDAQLNAEKLVVLNMPIMQMTIYTSVVAILWFGGNMVIEGTFNIGELSSFIMYIMQVLISLMMLSMVFIMLIISRASFSRIVEGLEEKPVLDDGDADPQLKPENGDIEFKDVSFSYSDDAEHAVLNHVNLSIKSGETVGIIGGTGSSKSTLVQLIPRLYDVQSGEVHVAGRNVTQYKLNTLRDHVAMVLQNNVLFTGTIKENLKWGNEEATDEEVIEAAKAAQAHDFITAFPDGYDTELGQGGVNVSGGQKQRLTIARALLKQPKIVILDDSTSAVDTATDAAIREVFREHLNDVTTLIIAQRITSVSDADKIIVLEDGKINGFDTHDNLLKSNTIYQEIYESQSKGGGINE</sequence>
<keyword evidence="2" id="KW-0813">Transport</keyword>
<feature type="transmembrane region" description="Helical" evidence="9">
    <location>
        <begin position="277"/>
        <end position="300"/>
    </location>
</feature>
<dbReference type="Proteomes" id="UP000242949">
    <property type="component" value="Unassembled WGS sequence"/>
</dbReference>
<evidence type="ECO:0000256" key="5">
    <source>
        <dbReference type="ARBA" id="ARBA00022741"/>
    </source>
</evidence>
<keyword evidence="5" id="KW-0547">Nucleotide-binding</keyword>
<dbReference type="SUPFAM" id="SSF90123">
    <property type="entry name" value="ABC transporter transmembrane region"/>
    <property type="match status" value="1"/>
</dbReference>
<keyword evidence="3" id="KW-1003">Cell membrane</keyword>
<feature type="transmembrane region" description="Helical" evidence="9">
    <location>
        <begin position="21"/>
        <end position="41"/>
    </location>
</feature>
<dbReference type="InterPro" id="IPR011527">
    <property type="entry name" value="ABC1_TM_dom"/>
</dbReference>
<reference evidence="13" key="1">
    <citation type="submission" date="2016-09" db="EMBL/GenBank/DDBJ databases">
        <authorList>
            <person name="Varghese N."/>
            <person name="Submissions S."/>
        </authorList>
    </citation>
    <scope>NUCLEOTIDE SEQUENCE [LARGE SCALE GENOMIC DNA]</scope>
    <source>
        <strain evidence="13">S5</strain>
    </source>
</reference>
<gene>
    <name evidence="12" type="ORF">SAMN05421734_10461</name>
</gene>
<evidence type="ECO:0000256" key="1">
    <source>
        <dbReference type="ARBA" id="ARBA00004651"/>
    </source>
</evidence>
<dbReference type="InterPro" id="IPR017871">
    <property type="entry name" value="ABC_transporter-like_CS"/>
</dbReference>
<feature type="transmembrane region" description="Helical" evidence="9">
    <location>
        <begin position="135"/>
        <end position="153"/>
    </location>
</feature>
<evidence type="ECO:0000313" key="12">
    <source>
        <dbReference type="EMBL" id="SDC06839.1"/>
    </source>
</evidence>
<proteinExistence type="predicted"/>
<dbReference type="SUPFAM" id="SSF52540">
    <property type="entry name" value="P-loop containing nucleoside triphosphate hydrolases"/>
    <property type="match status" value="1"/>
</dbReference>
<dbReference type="Pfam" id="PF00664">
    <property type="entry name" value="ABC_membrane"/>
    <property type="match status" value="1"/>
</dbReference>
<evidence type="ECO:0000256" key="9">
    <source>
        <dbReference type="SAM" id="Phobius"/>
    </source>
</evidence>
<dbReference type="Gene3D" id="3.40.50.300">
    <property type="entry name" value="P-loop containing nucleotide triphosphate hydrolases"/>
    <property type="match status" value="1"/>
</dbReference>
<organism evidence="12 13">
    <name type="scientific">Pelagirhabdus alkalitolerans</name>
    <dbReference type="NCBI Taxonomy" id="1612202"/>
    <lineage>
        <taxon>Bacteria</taxon>
        <taxon>Bacillati</taxon>
        <taxon>Bacillota</taxon>
        <taxon>Bacilli</taxon>
        <taxon>Bacillales</taxon>
        <taxon>Bacillaceae</taxon>
        <taxon>Pelagirhabdus</taxon>
    </lineage>
</organism>
<dbReference type="AlphaFoldDB" id="A0A1G6IJY3"/>
<dbReference type="InterPro" id="IPR036640">
    <property type="entry name" value="ABC1_TM_sf"/>
</dbReference>
<evidence type="ECO:0000256" key="6">
    <source>
        <dbReference type="ARBA" id="ARBA00022840"/>
    </source>
</evidence>
<dbReference type="GO" id="GO:0005524">
    <property type="term" value="F:ATP binding"/>
    <property type="evidence" value="ECO:0007669"/>
    <property type="project" value="UniProtKB-KW"/>
</dbReference>
<dbReference type="PROSITE" id="PS00211">
    <property type="entry name" value="ABC_TRANSPORTER_1"/>
    <property type="match status" value="1"/>
</dbReference>
<dbReference type="FunFam" id="3.40.50.300:FF:000221">
    <property type="entry name" value="Multidrug ABC transporter ATP-binding protein"/>
    <property type="match status" value="1"/>
</dbReference>
<dbReference type="GO" id="GO:0015421">
    <property type="term" value="F:ABC-type oligopeptide transporter activity"/>
    <property type="evidence" value="ECO:0007669"/>
    <property type="project" value="TreeGrafter"/>
</dbReference>
<dbReference type="InterPro" id="IPR003439">
    <property type="entry name" value="ABC_transporter-like_ATP-bd"/>
</dbReference>
<keyword evidence="7 9" id="KW-1133">Transmembrane helix</keyword>
<feature type="domain" description="ABC transmembrane type-1" evidence="11">
    <location>
        <begin position="17"/>
        <end position="298"/>
    </location>
</feature>
<evidence type="ECO:0000256" key="3">
    <source>
        <dbReference type="ARBA" id="ARBA00022475"/>
    </source>
</evidence>
<accession>A0A1G6IJY3</accession>
<evidence type="ECO:0000256" key="7">
    <source>
        <dbReference type="ARBA" id="ARBA00022989"/>
    </source>
</evidence>